<gene>
    <name evidence="1" type="ORF">CR513_38659</name>
</gene>
<dbReference type="PANTHER" id="PTHR35046:SF26">
    <property type="entry name" value="RNA-DIRECTED DNA POLYMERASE"/>
    <property type="match status" value="1"/>
</dbReference>
<dbReference type="OrthoDB" id="1747743at2759"/>
<dbReference type="PANTHER" id="PTHR35046">
    <property type="entry name" value="ZINC KNUCKLE (CCHC-TYPE) FAMILY PROTEIN"/>
    <property type="match status" value="1"/>
</dbReference>
<sequence length="107" mass="11939">MERVPKRILLPQNGGKSSIKGSHYKGDLLMVRRFMSILEGEENAKSQREIIFHASCLVLGKLCSLIIDGGNSVNAVSLRQVEKLTLPSLPHLRPYTLQWLSEKGVLV</sequence>
<organism evidence="1 2">
    <name type="scientific">Mucuna pruriens</name>
    <name type="common">Velvet bean</name>
    <name type="synonym">Dolichos pruriens</name>
    <dbReference type="NCBI Taxonomy" id="157652"/>
    <lineage>
        <taxon>Eukaryota</taxon>
        <taxon>Viridiplantae</taxon>
        <taxon>Streptophyta</taxon>
        <taxon>Embryophyta</taxon>
        <taxon>Tracheophyta</taxon>
        <taxon>Spermatophyta</taxon>
        <taxon>Magnoliopsida</taxon>
        <taxon>eudicotyledons</taxon>
        <taxon>Gunneridae</taxon>
        <taxon>Pentapetalae</taxon>
        <taxon>rosids</taxon>
        <taxon>fabids</taxon>
        <taxon>Fabales</taxon>
        <taxon>Fabaceae</taxon>
        <taxon>Papilionoideae</taxon>
        <taxon>50 kb inversion clade</taxon>
        <taxon>NPAAA clade</taxon>
        <taxon>indigoferoid/millettioid clade</taxon>
        <taxon>Phaseoleae</taxon>
        <taxon>Mucuna</taxon>
    </lineage>
</organism>
<accession>A0A371FQY6</accession>
<feature type="non-terminal residue" evidence="1">
    <location>
        <position position="1"/>
    </location>
</feature>
<comment type="caution">
    <text evidence="1">The sequence shown here is derived from an EMBL/GenBank/DDBJ whole genome shotgun (WGS) entry which is preliminary data.</text>
</comment>
<dbReference type="AlphaFoldDB" id="A0A371FQY6"/>
<proteinExistence type="predicted"/>
<protein>
    <submittedName>
        <fullName evidence="1">Uncharacterized protein</fullName>
    </submittedName>
</protein>
<dbReference type="Proteomes" id="UP000257109">
    <property type="component" value="Unassembled WGS sequence"/>
</dbReference>
<keyword evidence="2" id="KW-1185">Reference proteome</keyword>
<reference evidence="1" key="1">
    <citation type="submission" date="2018-05" db="EMBL/GenBank/DDBJ databases">
        <title>Draft genome of Mucuna pruriens seed.</title>
        <authorList>
            <person name="Nnadi N.E."/>
            <person name="Vos R."/>
            <person name="Hasami M.H."/>
            <person name="Devisetty U.K."/>
            <person name="Aguiy J.C."/>
        </authorList>
    </citation>
    <scope>NUCLEOTIDE SEQUENCE [LARGE SCALE GENOMIC DNA]</scope>
    <source>
        <strain evidence="1">JCA_2017</strain>
    </source>
</reference>
<evidence type="ECO:0000313" key="2">
    <source>
        <dbReference type="Proteomes" id="UP000257109"/>
    </source>
</evidence>
<feature type="non-terminal residue" evidence="1">
    <location>
        <position position="107"/>
    </location>
</feature>
<name>A0A371FQY6_MUCPR</name>
<evidence type="ECO:0000313" key="1">
    <source>
        <dbReference type="EMBL" id="RDX80755.1"/>
    </source>
</evidence>
<dbReference type="EMBL" id="QJKJ01008119">
    <property type="protein sequence ID" value="RDX80755.1"/>
    <property type="molecule type" value="Genomic_DNA"/>
</dbReference>